<keyword evidence="2" id="KW-1185">Reference proteome</keyword>
<reference evidence="1 2" key="1">
    <citation type="journal article" date="2024" name="Plant Biotechnol. J.">
        <title>Genome and CRISPR/Cas9 system of a widespread forest tree (Populus alba) in the world.</title>
        <authorList>
            <person name="Liu Y.J."/>
            <person name="Jiang P.F."/>
            <person name="Han X.M."/>
            <person name="Li X.Y."/>
            <person name="Wang H.M."/>
            <person name="Wang Y.J."/>
            <person name="Wang X.X."/>
            <person name="Zeng Q.Y."/>
        </authorList>
    </citation>
    <scope>NUCLEOTIDE SEQUENCE [LARGE SCALE GENOMIC DNA]</scope>
    <source>
        <strain evidence="2">cv. PAL-ZL1</strain>
    </source>
</reference>
<dbReference type="Proteomes" id="UP000309997">
    <property type="component" value="Unassembled WGS sequence"/>
</dbReference>
<gene>
    <name evidence="1" type="ORF">D5086_019810</name>
</gene>
<protein>
    <submittedName>
        <fullName evidence="1">Uncharacterized protein</fullName>
    </submittedName>
</protein>
<name>A0ACC4BIY4_POPAL</name>
<proteinExistence type="predicted"/>
<organism evidence="1 2">
    <name type="scientific">Populus alba</name>
    <name type="common">White poplar</name>
    <dbReference type="NCBI Taxonomy" id="43335"/>
    <lineage>
        <taxon>Eukaryota</taxon>
        <taxon>Viridiplantae</taxon>
        <taxon>Streptophyta</taxon>
        <taxon>Embryophyta</taxon>
        <taxon>Tracheophyta</taxon>
        <taxon>Spermatophyta</taxon>
        <taxon>Magnoliopsida</taxon>
        <taxon>eudicotyledons</taxon>
        <taxon>Gunneridae</taxon>
        <taxon>Pentapetalae</taxon>
        <taxon>rosids</taxon>
        <taxon>fabids</taxon>
        <taxon>Malpighiales</taxon>
        <taxon>Salicaceae</taxon>
        <taxon>Saliceae</taxon>
        <taxon>Populus</taxon>
    </lineage>
</organism>
<comment type="caution">
    <text evidence="1">The sequence shown here is derived from an EMBL/GenBank/DDBJ whole genome shotgun (WGS) entry which is preliminary data.</text>
</comment>
<sequence>MIRWNSVMKKILKITGVKSKLKLRCFVWVKLIGSEINQASSQVAYGLSRNEVKHYPVISSFFVAVHIGPSTPLYHPVMIPPQSKLDFENDSEVSSQVAFNLSMHAPSPDPSKESATPSSSLTDLIKLQEDPVPVSLDLSLHFNSSEIELKGTGETSSEVAARAPNTTIPRVFSCNYCRRKFYSSQALGGHQNAHKRERTMAKRAMRMGILSDRYTSVASLPLHGSAFRSLGIKAHAAMHQSLVQSQTPANTRGGARFGQGYYGMPMFMEEDDVGSYWPGSFRQVGEDVGGNSGLEFAQSPNMNFEARTPPSRTDSSAPDLTLKL</sequence>
<dbReference type="EMBL" id="RCHU02000010">
    <property type="protein sequence ID" value="KAL3578306.1"/>
    <property type="molecule type" value="Genomic_DNA"/>
</dbReference>
<evidence type="ECO:0000313" key="1">
    <source>
        <dbReference type="EMBL" id="KAL3578306.1"/>
    </source>
</evidence>
<accession>A0ACC4BIY4</accession>
<evidence type="ECO:0000313" key="2">
    <source>
        <dbReference type="Proteomes" id="UP000309997"/>
    </source>
</evidence>